<evidence type="ECO:0000313" key="2">
    <source>
        <dbReference type="EMBL" id="PLW67942.1"/>
    </source>
</evidence>
<gene>
    <name evidence="2" type="ORF">C0039_15010</name>
</gene>
<comment type="caution">
    <text evidence="2">The sequence shown here is derived from an EMBL/GenBank/DDBJ whole genome shotgun (WGS) entry which is preliminary data.</text>
</comment>
<dbReference type="SUPFAM" id="SSF143011">
    <property type="entry name" value="RelE-like"/>
    <property type="match status" value="1"/>
</dbReference>
<dbReference type="InterPro" id="IPR035093">
    <property type="entry name" value="RelE/ParE_toxin_dom_sf"/>
</dbReference>
<name>A0A2N5X0D3_9GAMM</name>
<keyword evidence="1" id="KW-1277">Toxin-antitoxin system</keyword>
<sequence length="94" mass="11339">MWSIFEHRRLDKQLAKAPIEVQKRYEKWKDVVEISGPAGLKLVRGFRDEALRGDWKGYRSSRLNQQYRVIYQTEGDRLKVYVLEVTPHDYRRKS</sequence>
<reference evidence="2 3" key="1">
    <citation type="submission" date="2018-01" db="EMBL/GenBank/DDBJ databases">
        <title>The draft genome sequence of Halioglobus lutimaris HF004.</title>
        <authorList>
            <person name="Du Z.-J."/>
            <person name="Shi M.-J."/>
        </authorList>
    </citation>
    <scope>NUCLEOTIDE SEQUENCE [LARGE SCALE GENOMIC DNA]</scope>
    <source>
        <strain evidence="2 3">HF004</strain>
    </source>
</reference>
<evidence type="ECO:0000256" key="1">
    <source>
        <dbReference type="ARBA" id="ARBA00022649"/>
    </source>
</evidence>
<dbReference type="InterPro" id="IPR007712">
    <property type="entry name" value="RelE/ParE_toxin"/>
</dbReference>
<accession>A0A2N5X0D3</accession>
<dbReference type="Proteomes" id="UP000235005">
    <property type="component" value="Unassembled WGS sequence"/>
</dbReference>
<dbReference type="Gene3D" id="3.30.2310.20">
    <property type="entry name" value="RelE-like"/>
    <property type="match status" value="1"/>
</dbReference>
<keyword evidence="3" id="KW-1185">Reference proteome</keyword>
<dbReference type="EMBL" id="PKUS01000022">
    <property type="protein sequence ID" value="PLW67942.1"/>
    <property type="molecule type" value="Genomic_DNA"/>
</dbReference>
<dbReference type="AlphaFoldDB" id="A0A2N5X0D3"/>
<proteinExistence type="predicted"/>
<evidence type="ECO:0000313" key="3">
    <source>
        <dbReference type="Proteomes" id="UP000235005"/>
    </source>
</evidence>
<dbReference type="NCBIfam" id="TIGR02385">
    <property type="entry name" value="RelE_StbE"/>
    <property type="match status" value="1"/>
</dbReference>
<dbReference type="RefSeq" id="WP_075998981.1">
    <property type="nucleotide sequence ID" value="NZ_PKUS01000022.1"/>
</dbReference>
<protein>
    <submittedName>
        <fullName evidence="2">Type II toxin-antitoxin system mRNA interferase toxin, RelE/StbE family</fullName>
    </submittedName>
</protein>
<organism evidence="2 3">
    <name type="scientific">Pseudohalioglobus lutimaris</name>
    <dbReference type="NCBI Taxonomy" id="1737061"/>
    <lineage>
        <taxon>Bacteria</taxon>
        <taxon>Pseudomonadati</taxon>
        <taxon>Pseudomonadota</taxon>
        <taxon>Gammaproteobacteria</taxon>
        <taxon>Cellvibrionales</taxon>
        <taxon>Halieaceae</taxon>
        <taxon>Pseudohalioglobus</taxon>
    </lineage>
</organism>
<dbReference type="OrthoDB" id="9801102at2"/>